<name>A0A2P2IHS2_RHIMU</name>
<accession>A0A2P2IHS2</accession>
<organism evidence="1">
    <name type="scientific">Rhizophora mucronata</name>
    <name type="common">Asiatic mangrove</name>
    <dbReference type="NCBI Taxonomy" id="61149"/>
    <lineage>
        <taxon>Eukaryota</taxon>
        <taxon>Viridiplantae</taxon>
        <taxon>Streptophyta</taxon>
        <taxon>Embryophyta</taxon>
        <taxon>Tracheophyta</taxon>
        <taxon>Spermatophyta</taxon>
        <taxon>Magnoliopsida</taxon>
        <taxon>eudicotyledons</taxon>
        <taxon>Gunneridae</taxon>
        <taxon>Pentapetalae</taxon>
        <taxon>rosids</taxon>
        <taxon>fabids</taxon>
        <taxon>Malpighiales</taxon>
        <taxon>Rhizophoraceae</taxon>
        <taxon>Rhizophora</taxon>
    </lineage>
</organism>
<reference evidence="1" key="1">
    <citation type="submission" date="2018-02" db="EMBL/GenBank/DDBJ databases">
        <title>Rhizophora mucronata_Transcriptome.</title>
        <authorList>
            <person name="Meera S.P."/>
            <person name="Sreeshan A."/>
            <person name="Augustine A."/>
        </authorList>
    </citation>
    <scope>NUCLEOTIDE SEQUENCE</scope>
    <source>
        <tissue evidence="1">Leaf</tissue>
    </source>
</reference>
<dbReference type="AlphaFoldDB" id="A0A2P2IHS2"/>
<proteinExistence type="predicted"/>
<protein>
    <submittedName>
        <fullName evidence="1">Uncharacterized protein</fullName>
    </submittedName>
</protein>
<sequence length="51" mass="5696">MVEQKKKKQKQTFTCRSSHINTPDGDLVGSEFDSAIDVPLVKKLSLCVECL</sequence>
<dbReference type="EMBL" id="GGEC01000301">
    <property type="protein sequence ID" value="MBW80784.1"/>
    <property type="molecule type" value="Transcribed_RNA"/>
</dbReference>
<evidence type="ECO:0000313" key="1">
    <source>
        <dbReference type="EMBL" id="MBW80784.1"/>
    </source>
</evidence>